<feature type="compositionally biased region" description="Basic and acidic residues" evidence="1">
    <location>
        <begin position="338"/>
        <end position="355"/>
    </location>
</feature>
<feature type="compositionally biased region" description="Basic and acidic residues" evidence="1">
    <location>
        <begin position="308"/>
        <end position="319"/>
    </location>
</feature>
<sequence>MSSLLCANTSFAHAVSGVSSIIIPHTITALREFSFPNSNLPPGAYMEQMDVLYLHLLKQYNFNHKKTNANNNNNSNMVQYCQSLKIKDGCNHTNAFFPISSIEVTDDTLPTADVLLFLLLLIEQETRFLFFSHNNNNNSILSPLKQKYLFGLIWNVLRFLAKNKNDSRTVQLESLTAIECNLLCTFVVETIVQKMSNNNNKSTADSNDNNKTVWTEVEMLLNSILFEKKETETECDRPDENTVKFFTINLVQFYSVITFTSLSLLTLKHIVQPTLLINLSRKSGIDQNVEKFTYSFLNSTVASVLKGLEDDDRHSEEAKNSPANEDEQKEEPTAQEEPTVHVDPNDGVSEEKENSSEAEVPPPQAFHYAPSPSDENRGKEEQAEATSEVKEDEHRDEEEAELPDAEATSDNNEKLDNEKEEEPADVEAATNENENEEPLETANESAIPPITGTFAIPARRLSSLLLQHLLISWVATAPDEEEQAEEEDTDKTGAVRARLQQAQKEYEDCFTRENETNDRDNDKSALWGRFGFLLLELFQMIL</sequence>
<keyword evidence="3" id="KW-1185">Reference proteome</keyword>
<feature type="compositionally biased region" description="Acidic residues" evidence="1">
    <location>
        <begin position="394"/>
        <end position="404"/>
    </location>
</feature>
<feature type="compositionally biased region" description="Basic and acidic residues" evidence="1">
    <location>
        <begin position="374"/>
        <end position="393"/>
    </location>
</feature>
<dbReference type="Proteomes" id="UP000515908">
    <property type="component" value="Chromosome 28"/>
</dbReference>
<accession>A0A7G2CX11</accession>
<dbReference type="VEuPathDB" id="TriTrypDB:ADEAN_001037600"/>
<dbReference type="AlphaFoldDB" id="A0A7G2CX11"/>
<name>A0A7G2CX11_9TRYP</name>
<evidence type="ECO:0000313" key="2">
    <source>
        <dbReference type="EMBL" id="CAD2222822.1"/>
    </source>
</evidence>
<evidence type="ECO:0000313" key="3">
    <source>
        <dbReference type="Proteomes" id="UP000515908"/>
    </source>
</evidence>
<proteinExistence type="predicted"/>
<evidence type="ECO:0000256" key="1">
    <source>
        <dbReference type="SAM" id="MobiDB-lite"/>
    </source>
</evidence>
<protein>
    <submittedName>
        <fullName evidence="2">Uncharacterized protein</fullName>
    </submittedName>
</protein>
<dbReference type="EMBL" id="LR877172">
    <property type="protein sequence ID" value="CAD2222822.1"/>
    <property type="molecule type" value="Genomic_DNA"/>
</dbReference>
<feature type="region of interest" description="Disordered" evidence="1">
    <location>
        <begin position="308"/>
        <end position="446"/>
    </location>
</feature>
<reference evidence="2 3" key="1">
    <citation type="submission" date="2020-08" db="EMBL/GenBank/DDBJ databases">
        <authorList>
            <person name="Newling K."/>
            <person name="Davey J."/>
            <person name="Forrester S."/>
        </authorList>
    </citation>
    <scope>NUCLEOTIDE SEQUENCE [LARGE SCALE GENOMIC DNA]</scope>
    <source>
        <strain evidence="3">Crithidia deanei Carvalho (ATCC PRA-265)</strain>
    </source>
</reference>
<gene>
    <name evidence="2" type="ORF">ADEAN_001037600</name>
</gene>
<organism evidence="2 3">
    <name type="scientific">Angomonas deanei</name>
    <dbReference type="NCBI Taxonomy" id="59799"/>
    <lineage>
        <taxon>Eukaryota</taxon>
        <taxon>Discoba</taxon>
        <taxon>Euglenozoa</taxon>
        <taxon>Kinetoplastea</taxon>
        <taxon>Metakinetoplastina</taxon>
        <taxon>Trypanosomatida</taxon>
        <taxon>Trypanosomatidae</taxon>
        <taxon>Strigomonadinae</taxon>
        <taxon>Angomonas</taxon>
    </lineage>
</organism>